<sequence>MGGSISTDQQIENEVNIEEMLAKYSYNLDTEVMLIFEEEEEEQQNQLIVFPHIQDTNLNSISDAYKKLKKD</sequence>
<reference evidence="1" key="1">
    <citation type="submission" date="2018-05" db="EMBL/GenBank/DDBJ databases">
        <authorList>
            <person name="Lanie J.A."/>
            <person name="Ng W.-L."/>
            <person name="Kazmierczak K.M."/>
            <person name="Andrzejewski T.M."/>
            <person name="Davidsen T.M."/>
            <person name="Wayne K.J."/>
            <person name="Tettelin H."/>
            <person name="Glass J.I."/>
            <person name="Rusch D."/>
            <person name="Podicherti R."/>
            <person name="Tsui H.-C.T."/>
            <person name="Winkler M.E."/>
        </authorList>
    </citation>
    <scope>NUCLEOTIDE SEQUENCE</scope>
</reference>
<proteinExistence type="predicted"/>
<feature type="non-terminal residue" evidence="1">
    <location>
        <position position="71"/>
    </location>
</feature>
<accession>A0A383AQC7</accession>
<protein>
    <submittedName>
        <fullName evidence="1">Uncharacterized protein</fullName>
    </submittedName>
</protein>
<name>A0A383AQC7_9ZZZZ</name>
<evidence type="ECO:0000313" key="1">
    <source>
        <dbReference type="EMBL" id="SVE09952.1"/>
    </source>
</evidence>
<dbReference type="EMBL" id="UINC01194053">
    <property type="protein sequence ID" value="SVE09952.1"/>
    <property type="molecule type" value="Genomic_DNA"/>
</dbReference>
<gene>
    <name evidence="1" type="ORF">METZ01_LOCUS462806</name>
</gene>
<organism evidence="1">
    <name type="scientific">marine metagenome</name>
    <dbReference type="NCBI Taxonomy" id="408172"/>
    <lineage>
        <taxon>unclassified sequences</taxon>
        <taxon>metagenomes</taxon>
        <taxon>ecological metagenomes</taxon>
    </lineage>
</organism>
<dbReference type="AlphaFoldDB" id="A0A383AQC7"/>